<reference evidence="2" key="1">
    <citation type="journal article" date="2015" name="Proc. Natl. Acad. Sci. U.S.A.">
        <title>Genome sequencing of adzuki bean (Vigna angularis) provides insight into high starch and low fat accumulation and domestication.</title>
        <authorList>
            <person name="Yang K."/>
            <person name="Tian Z."/>
            <person name="Chen C."/>
            <person name="Luo L."/>
            <person name="Zhao B."/>
            <person name="Wang Z."/>
            <person name="Yu L."/>
            <person name="Li Y."/>
            <person name="Sun Y."/>
            <person name="Li W."/>
            <person name="Chen Y."/>
            <person name="Li Y."/>
            <person name="Zhang Y."/>
            <person name="Ai D."/>
            <person name="Zhao J."/>
            <person name="Shang C."/>
            <person name="Ma Y."/>
            <person name="Wu B."/>
            <person name="Wang M."/>
            <person name="Gao L."/>
            <person name="Sun D."/>
            <person name="Zhang P."/>
            <person name="Guo F."/>
            <person name="Wang W."/>
            <person name="Li Y."/>
            <person name="Wang J."/>
            <person name="Varshney R.K."/>
            <person name="Wang J."/>
            <person name="Ling H.Q."/>
            <person name="Wan P."/>
        </authorList>
    </citation>
    <scope>NUCLEOTIDE SEQUENCE</scope>
    <source>
        <strain evidence="2">cv. Jingnong 6</strain>
    </source>
</reference>
<organism evidence="1 2">
    <name type="scientific">Phaseolus angularis</name>
    <name type="common">Azuki bean</name>
    <name type="synonym">Vigna angularis</name>
    <dbReference type="NCBI Taxonomy" id="3914"/>
    <lineage>
        <taxon>Eukaryota</taxon>
        <taxon>Viridiplantae</taxon>
        <taxon>Streptophyta</taxon>
        <taxon>Embryophyta</taxon>
        <taxon>Tracheophyta</taxon>
        <taxon>Spermatophyta</taxon>
        <taxon>Magnoliopsida</taxon>
        <taxon>eudicotyledons</taxon>
        <taxon>Gunneridae</taxon>
        <taxon>Pentapetalae</taxon>
        <taxon>rosids</taxon>
        <taxon>fabids</taxon>
        <taxon>Fabales</taxon>
        <taxon>Fabaceae</taxon>
        <taxon>Papilionoideae</taxon>
        <taxon>50 kb inversion clade</taxon>
        <taxon>NPAAA clade</taxon>
        <taxon>indigoferoid/millettioid clade</taxon>
        <taxon>Phaseoleae</taxon>
        <taxon>Vigna</taxon>
    </lineage>
</organism>
<gene>
    <name evidence="1" type="ORF">LR48_Vigan10g164700</name>
</gene>
<name>A0A0L9VL27_PHAAN</name>
<accession>A0A0L9VL27</accession>
<protein>
    <submittedName>
        <fullName evidence="1">Uncharacterized protein</fullName>
    </submittedName>
</protein>
<dbReference type="Proteomes" id="UP000053144">
    <property type="component" value="Chromosome 10"/>
</dbReference>
<dbReference type="AlphaFoldDB" id="A0A0L9VL27"/>
<proteinExistence type="predicted"/>
<sequence>MGPSTPLCTAARLSALPRALSANFNALLSVWLPLSSPSAPLLSQARPIALSKFGMRELSSSLSRVFISFFHHCTPMFSMTMEN</sequence>
<evidence type="ECO:0000313" key="1">
    <source>
        <dbReference type="EMBL" id="KOM55755.1"/>
    </source>
</evidence>
<evidence type="ECO:0000313" key="2">
    <source>
        <dbReference type="Proteomes" id="UP000053144"/>
    </source>
</evidence>
<dbReference type="EMBL" id="CM003380">
    <property type="protein sequence ID" value="KOM55755.1"/>
    <property type="molecule type" value="Genomic_DNA"/>
</dbReference>
<dbReference type="Gramene" id="KOM55755">
    <property type="protein sequence ID" value="KOM55755"/>
    <property type="gene ID" value="LR48_Vigan10g164700"/>
</dbReference>